<evidence type="ECO:0000256" key="3">
    <source>
        <dbReference type="SAM" id="MobiDB-lite"/>
    </source>
</evidence>
<feature type="region of interest" description="Disordered" evidence="3">
    <location>
        <begin position="124"/>
        <end position="152"/>
    </location>
</feature>
<dbReference type="Pfam" id="PF03735">
    <property type="entry name" value="ENT"/>
    <property type="match status" value="1"/>
</dbReference>
<keyword evidence="6" id="KW-1185">Reference proteome</keyword>
<feature type="region of interest" description="Disordered" evidence="3">
    <location>
        <begin position="1"/>
        <end position="37"/>
    </location>
</feature>
<dbReference type="InterPro" id="IPR005491">
    <property type="entry name" value="ENT_dom"/>
</dbReference>
<dbReference type="Gene3D" id="1.10.1240.40">
    <property type="entry name" value="ENT domain"/>
    <property type="match status" value="1"/>
</dbReference>
<dbReference type="SUPFAM" id="SSF63748">
    <property type="entry name" value="Tudor/PWWP/MBT"/>
    <property type="match status" value="1"/>
</dbReference>
<accession>S8BZF2</accession>
<dbReference type="Proteomes" id="UP000015453">
    <property type="component" value="Unassembled WGS sequence"/>
</dbReference>
<dbReference type="SUPFAM" id="SSF158639">
    <property type="entry name" value="ENT-like"/>
    <property type="match status" value="1"/>
</dbReference>
<keyword evidence="2" id="KW-0539">Nucleus</keyword>
<dbReference type="InterPro" id="IPR036142">
    <property type="entry name" value="ENT_dom-like_sf"/>
</dbReference>
<organism evidence="5 6">
    <name type="scientific">Genlisea aurea</name>
    <dbReference type="NCBI Taxonomy" id="192259"/>
    <lineage>
        <taxon>Eukaryota</taxon>
        <taxon>Viridiplantae</taxon>
        <taxon>Streptophyta</taxon>
        <taxon>Embryophyta</taxon>
        <taxon>Tracheophyta</taxon>
        <taxon>Spermatophyta</taxon>
        <taxon>Magnoliopsida</taxon>
        <taxon>eudicotyledons</taxon>
        <taxon>Gunneridae</taxon>
        <taxon>Pentapetalae</taxon>
        <taxon>asterids</taxon>
        <taxon>lamiids</taxon>
        <taxon>Lamiales</taxon>
        <taxon>Lentibulariaceae</taxon>
        <taxon>Genlisea</taxon>
    </lineage>
</organism>
<feature type="region of interest" description="Disordered" evidence="3">
    <location>
        <begin position="165"/>
        <end position="205"/>
    </location>
</feature>
<feature type="region of interest" description="Disordered" evidence="3">
    <location>
        <begin position="294"/>
        <end position="321"/>
    </location>
</feature>
<feature type="non-terminal residue" evidence="5">
    <location>
        <position position="366"/>
    </location>
</feature>
<comment type="subcellular location">
    <subcellularLocation>
        <location evidence="1">Nucleus</location>
    </subcellularLocation>
</comment>
<evidence type="ECO:0000256" key="2">
    <source>
        <dbReference type="ARBA" id="ARBA00023242"/>
    </source>
</evidence>
<feature type="compositionally biased region" description="Polar residues" evidence="3">
    <location>
        <begin position="170"/>
        <end position="184"/>
    </location>
</feature>
<feature type="domain" description="ENT" evidence="4">
    <location>
        <begin position="52"/>
        <end position="139"/>
    </location>
</feature>
<dbReference type="EMBL" id="AUSU01010105">
    <property type="protein sequence ID" value="EPS57556.1"/>
    <property type="molecule type" value="Genomic_DNA"/>
</dbReference>
<evidence type="ECO:0000259" key="4">
    <source>
        <dbReference type="PROSITE" id="PS51138"/>
    </source>
</evidence>
<dbReference type="PANTHER" id="PTHR33432:SF28">
    <property type="entry name" value="PROTEIN EMSY-LIKE 4"/>
    <property type="match status" value="1"/>
</dbReference>
<dbReference type="PANTHER" id="PTHR33432">
    <property type="entry name" value="PROTEIN EMSY-LIKE 4"/>
    <property type="match status" value="1"/>
</dbReference>
<dbReference type="GO" id="GO:0050832">
    <property type="term" value="P:defense response to fungus"/>
    <property type="evidence" value="ECO:0007669"/>
    <property type="project" value="InterPro"/>
</dbReference>
<dbReference type="SMART" id="SM01191">
    <property type="entry name" value="ENT"/>
    <property type="match status" value="1"/>
</dbReference>
<reference evidence="5 6" key="1">
    <citation type="journal article" date="2013" name="BMC Genomics">
        <title>The miniature genome of a carnivorous plant Genlisea aurea contains a low number of genes and short non-coding sequences.</title>
        <authorList>
            <person name="Leushkin E.V."/>
            <person name="Sutormin R.A."/>
            <person name="Nabieva E.R."/>
            <person name="Penin A.A."/>
            <person name="Kondrashov A.S."/>
            <person name="Logacheva M.D."/>
        </authorList>
    </citation>
    <scope>NUCLEOTIDE SEQUENCE [LARGE SCALE GENOMIC DNA]</scope>
</reference>
<dbReference type="OrthoDB" id="1737049at2759"/>
<protein>
    <recommendedName>
        <fullName evidence="4">ENT domain-containing protein</fullName>
    </recommendedName>
</protein>
<dbReference type="GO" id="GO:0005634">
    <property type="term" value="C:nucleus"/>
    <property type="evidence" value="ECO:0007669"/>
    <property type="project" value="UniProtKB-SubCell"/>
</dbReference>
<gene>
    <name evidence="5" type="ORF">M569_17261</name>
</gene>
<dbReference type="AlphaFoldDB" id="S8BZF2"/>
<dbReference type="Gene3D" id="2.30.30.140">
    <property type="match status" value="1"/>
</dbReference>
<sequence length="366" mass="40824">MDYEPYDSSGTDDGFPPPHQNKISRGGRISGNKRPAARDSMPYLRMYDELEMEAKIHQLEQDAYISVLRAFKAQGDAISWEKEDLITELRKELRLSNEEHRDLLSRVNADKTIRGIREWRQSMGLQPGIHGVGQTVHDPAPSPSISGSRKKPKIAQLLPSQSFGKKFPFQPQTAASNQPSSSAGKSGPSLVGGKGKKQKSDQSRHRIHGGAFAKEAVEGAPCDPLVGRKVKTRWPEDNAFYEAVITDYNQAEGLHALVYDIGTANETWEWVNLSEISREDIQFVGEELGTSRPFRRDHSLGAGIGRGTVKSQSRKEFQQPQSVFETKGRDNIELLHTDSLIKEIERVISSDNPDPLEIQKAKTALK</sequence>
<name>S8BZF2_9LAMI</name>
<dbReference type="PROSITE" id="PS51138">
    <property type="entry name" value="ENT"/>
    <property type="match status" value="1"/>
</dbReference>
<comment type="caution">
    <text evidence="5">The sequence shown here is derived from an EMBL/GenBank/DDBJ whole genome shotgun (WGS) entry which is preliminary data.</text>
</comment>
<evidence type="ECO:0000313" key="5">
    <source>
        <dbReference type="EMBL" id="EPS57556.1"/>
    </source>
</evidence>
<dbReference type="InterPro" id="IPR033485">
    <property type="entry name" value="EMSY-LIKE_plant"/>
</dbReference>
<proteinExistence type="predicted"/>
<dbReference type="CDD" id="cd20404">
    <property type="entry name" value="Tudor_Agenet_AtEML-like"/>
    <property type="match status" value="1"/>
</dbReference>
<evidence type="ECO:0000313" key="6">
    <source>
        <dbReference type="Proteomes" id="UP000015453"/>
    </source>
</evidence>
<evidence type="ECO:0000256" key="1">
    <source>
        <dbReference type="ARBA" id="ARBA00004123"/>
    </source>
</evidence>